<gene>
    <name evidence="2" type="ORF">DERF_003276</name>
</gene>
<organism evidence="2 3">
    <name type="scientific">Dermatophagoides farinae</name>
    <name type="common">American house dust mite</name>
    <dbReference type="NCBI Taxonomy" id="6954"/>
    <lineage>
        <taxon>Eukaryota</taxon>
        <taxon>Metazoa</taxon>
        <taxon>Ecdysozoa</taxon>
        <taxon>Arthropoda</taxon>
        <taxon>Chelicerata</taxon>
        <taxon>Arachnida</taxon>
        <taxon>Acari</taxon>
        <taxon>Acariformes</taxon>
        <taxon>Sarcoptiformes</taxon>
        <taxon>Astigmata</taxon>
        <taxon>Psoroptidia</taxon>
        <taxon>Analgoidea</taxon>
        <taxon>Pyroglyphidae</taxon>
        <taxon>Dermatophagoidinae</taxon>
        <taxon>Dermatophagoides</taxon>
    </lineage>
</organism>
<feature type="transmembrane region" description="Helical" evidence="1">
    <location>
        <begin position="80"/>
        <end position="105"/>
    </location>
</feature>
<reference evidence="2" key="1">
    <citation type="submission" date="2013-05" db="EMBL/GenBank/DDBJ databases">
        <authorList>
            <person name="Yim A.K.Y."/>
            <person name="Chan T.F."/>
            <person name="Ji K.M."/>
            <person name="Liu X.Y."/>
            <person name="Zhou J.W."/>
            <person name="Li R.Q."/>
            <person name="Yang K.Y."/>
            <person name="Li J."/>
            <person name="Li M."/>
            <person name="Law P.T.W."/>
            <person name="Wu Y.L."/>
            <person name="Cai Z.L."/>
            <person name="Qin H."/>
            <person name="Bao Y."/>
            <person name="Leung R.K.K."/>
            <person name="Ng P.K.S."/>
            <person name="Zou J."/>
            <person name="Zhong X.J."/>
            <person name="Ran P.X."/>
            <person name="Zhong N.S."/>
            <person name="Liu Z.G."/>
            <person name="Tsui S.K.W."/>
        </authorList>
    </citation>
    <scope>NUCLEOTIDE SEQUENCE</scope>
    <source>
        <strain evidence="2">Derf</strain>
        <tissue evidence="2">Whole organism</tissue>
    </source>
</reference>
<evidence type="ECO:0000256" key="1">
    <source>
        <dbReference type="SAM" id="Phobius"/>
    </source>
</evidence>
<reference evidence="2" key="2">
    <citation type="journal article" date="2022" name="Res Sq">
        <title>Comparative Genomics Reveals Insights into the Divergent Evolution of Astigmatic Mites and Household Pest Adaptations.</title>
        <authorList>
            <person name="Xiong Q."/>
            <person name="Wan A.T.-Y."/>
            <person name="Liu X.-Y."/>
            <person name="Fung C.S.-H."/>
            <person name="Xiao X."/>
            <person name="Malainual N."/>
            <person name="Hou J."/>
            <person name="Wang L."/>
            <person name="Wang M."/>
            <person name="Yang K."/>
            <person name="Cui Y."/>
            <person name="Leung E."/>
            <person name="Nong W."/>
            <person name="Shin S.-K."/>
            <person name="Au S."/>
            <person name="Jeong K.Y."/>
            <person name="Chew F.T."/>
            <person name="Hui J."/>
            <person name="Leung T.F."/>
            <person name="Tungtrongchitr A."/>
            <person name="Zhong N."/>
            <person name="Liu Z."/>
            <person name="Tsui S."/>
        </authorList>
    </citation>
    <scope>NUCLEOTIDE SEQUENCE</scope>
    <source>
        <strain evidence="2">Derf</strain>
        <tissue evidence="2">Whole organism</tissue>
    </source>
</reference>
<keyword evidence="3" id="KW-1185">Reference proteome</keyword>
<name>A0A922LBC7_DERFA</name>
<evidence type="ECO:0000313" key="3">
    <source>
        <dbReference type="Proteomes" id="UP000790347"/>
    </source>
</evidence>
<keyword evidence="1" id="KW-0472">Membrane</keyword>
<sequence>MINVISHRNGRYKKKKEKKINRNQSILMTMCLSLLFLFFVCLFDESFINSFHLSWCLYVIALIYEINTSTTPEPQMFEHFGIFFLINLAHICLSKQLVLIVHIVIEDHDEEYHNRMVNIDLLDPVVCHHVCTNFASIPDGSYYLSTFNLWANIYIYYDDDSAGYRIN</sequence>
<protein>
    <submittedName>
        <fullName evidence="2">Uncharacterized protein</fullName>
    </submittedName>
</protein>
<comment type="caution">
    <text evidence="2">The sequence shown here is derived from an EMBL/GenBank/DDBJ whole genome shotgun (WGS) entry which is preliminary data.</text>
</comment>
<accession>A0A922LBC7</accession>
<dbReference type="Proteomes" id="UP000790347">
    <property type="component" value="Unassembled WGS sequence"/>
</dbReference>
<dbReference type="AlphaFoldDB" id="A0A922LBC7"/>
<evidence type="ECO:0000313" key="2">
    <source>
        <dbReference type="EMBL" id="KAH9529389.1"/>
    </source>
</evidence>
<keyword evidence="1" id="KW-0812">Transmembrane</keyword>
<keyword evidence="1" id="KW-1133">Transmembrane helix</keyword>
<proteinExistence type="predicted"/>
<dbReference type="EMBL" id="ASGP02000001">
    <property type="protein sequence ID" value="KAH9529389.1"/>
    <property type="molecule type" value="Genomic_DNA"/>
</dbReference>